<gene>
    <name evidence="1" type="ORF">C1H46_003504</name>
</gene>
<dbReference type="AlphaFoldDB" id="A0A540NIS0"/>
<evidence type="ECO:0000313" key="1">
    <source>
        <dbReference type="EMBL" id="TQE10931.1"/>
    </source>
</evidence>
<reference evidence="1 2" key="1">
    <citation type="journal article" date="2019" name="G3 (Bethesda)">
        <title>Sequencing of a Wild Apple (Malus baccata) Genome Unravels the Differences Between Cultivated and Wild Apple Species Regarding Disease Resistance and Cold Tolerance.</title>
        <authorList>
            <person name="Chen X."/>
        </authorList>
    </citation>
    <scope>NUCLEOTIDE SEQUENCE [LARGE SCALE GENOMIC DNA]</scope>
    <source>
        <strain evidence="2">cv. Shandingzi</strain>
        <tissue evidence="1">Leaves</tissue>
    </source>
</reference>
<proteinExistence type="predicted"/>
<name>A0A540NIS0_MALBA</name>
<accession>A0A540NIS0</accession>
<dbReference type="GO" id="GO:0000285">
    <property type="term" value="F:1-phosphatidylinositol-3-phosphate 5-kinase activity"/>
    <property type="evidence" value="ECO:0007669"/>
    <property type="project" value="TreeGrafter"/>
</dbReference>
<dbReference type="PANTHER" id="PTHR45748">
    <property type="entry name" value="1-PHOSPHATIDYLINOSITOL 3-PHOSPHATE 5-KINASE-RELATED"/>
    <property type="match status" value="1"/>
</dbReference>
<keyword evidence="2" id="KW-1185">Reference proteome</keyword>
<dbReference type="GO" id="GO:0046854">
    <property type="term" value="P:phosphatidylinositol phosphate biosynthetic process"/>
    <property type="evidence" value="ECO:0007669"/>
    <property type="project" value="TreeGrafter"/>
</dbReference>
<comment type="caution">
    <text evidence="1">The sequence shown here is derived from an EMBL/GenBank/DDBJ whole genome shotgun (WGS) entry which is preliminary data.</text>
</comment>
<sequence length="137" mass="15410">MVPAKEKHNEGNKEPLRAVVQRHFRALVSQLLQGEGVQGEANQFNKKPMKTLMFFRRVLLKGAYVEELKKIKHVVRYAVFAAYHLSLGTSFLPNEGDGGGRQIMVIVVGFPGDGVCRHQRSCIFGFQCCVFFAWVGL</sequence>
<dbReference type="STRING" id="106549.A0A540NIS0"/>
<dbReference type="EMBL" id="VIEB01000035">
    <property type="protein sequence ID" value="TQE10931.1"/>
    <property type="molecule type" value="Genomic_DNA"/>
</dbReference>
<organism evidence="1 2">
    <name type="scientific">Malus baccata</name>
    <name type="common">Siberian crab apple</name>
    <name type="synonym">Pyrus baccata</name>
    <dbReference type="NCBI Taxonomy" id="106549"/>
    <lineage>
        <taxon>Eukaryota</taxon>
        <taxon>Viridiplantae</taxon>
        <taxon>Streptophyta</taxon>
        <taxon>Embryophyta</taxon>
        <taxon>Tracheophyta</taxon>
        <taxon>Spermatophyta</taxon>
        <taxon>Magnoliopsida</taxon>
        <taxon>eudicotyledons</taxon>
        <taxon>Gunneridae</taxon>
        <taxon>Pentapetalae</taxon>
        <taxon>rosids</taxon>
        <taxon>fabids</taxon>
        <taxon>Rosales</taxon>
        <taxon>Rosaceae</taxon>
        <taxon>Amygdaloideae</taxon>
        <taxon>Maleae</taxon>
        <taxon>Malus</taxon>
    </lineage>
</organism>
<protein>
    <submittedName>
        <fullName evidence="1">Uncharacterized protein</fullName>
    </submittedName>
</protein>
<dbReference type="PANTHER" id="PTHR45748:SF14">
    <property type="entry name" value="1-PHOSPHATIDYLINOSITOL-3-PHOSPHATE 5-KINASE FAB1C-RELATED"/>
    <property type="match status" value="1"/>
</dbReference>
<dbReference type="Proteomes" id="UP000315295">
    <property type="component" value="Unassembled WGS sequence"/>
</dbReference>
<dbReference type="GO" id="GO:0010008">
    <property type="term" value="C:endosome membrane"/>
    <property type="evidence" value="ECO:0007669"/>
    <property type="project" value="TreeGrafter"/>
</dbReference>
<evidence type="ECO:0000313" key="2">
    <source>
        <dbReference type="Proteomes" id="UP000315295"/>
    </source>
</evidence>